<gene>
    <name evidence="7" type="ORF">CYMTET_15720</name>
</gene>
<dbReference type="Pfam" id="PF01145">
    <property type="entry name" value="Band_7"/>
    <property type="match status" value="1"/>
</dbReference>
<keyword evidence="3" id="KW-0812">Transmembrane</keyword>
<dbReference type="EMBL" id="LGRX02006714">
    <property type="protein sequence ID" value="KAK3276195.1"/>
    <property type="molecule type" value="Genomic_DNA"/>
</dbReference>
<dbReference type="AlphaFoldDB" id="A0AAE0GE01"/>
<evidence type="ECO:0000259" key="6">
    <source>
        <dbReference type="Pfam" id="PF01145"/>
    </source>
</evidence>
<dbReference type="InterPro" id="IPR001972">
    <property type="entry name" value="Stomatin_HflK_fam"/>
</dbReference>
<evidence type="ECO:0000256" key="2">
    <source>
        <dbReference type="ARBA" id="ARBA00008164"/>
    </source>
</evidence>
<evidence type="ECO:0000256" key="4">
    <source>
        <dbReference type="ARBA" id="ARBA00022989"/>
    </source>
</evidence>
<dbReference type="PROSITE" id="PS01270">
    <property type="entry name" value="BAND_7"/>
    <property type="match status" value="1"/>
</dbReference>
<dbReference type="GO" id="GO:0016020">
    <property type="term" value="C:membrane"/>
    <property type="evidence" value="ECO:0007669"/>
    <property type="project" value="UniProtKB-SubCell"/>
</dbReference>
<evidence type="ECO:0000256" key="1">
    <source>
        <dbReference type="ARBA" id="ARBA00004167"/>
    </source>
</evidence>
<sequence>MITIESYKLDKSDQHICALQTRGNLNSQLLNELDHATDQWGVKVTRVEVRDILPASSISGALEKQMTAERFKRATILESEGHLEATINAAEASSRSAIIQAEADSKAIVFTAEAEKKRRQLEAQG</sequence>
<protein>
    <recommendedName>
        <fullName evidence="6">Band 7 domain-containing protein</fullName>
    </recommendedName>
</protein>
<dbReference type="InterPro" id="IPR050710">
    <property type="entry name" value="Band7/mec-2_domain"/>
</dbReference>
<dbReference type="PANTHER" id="PTHR43327">
    <property type="entry name" value="STOMATIN-LIKE PROTEIN 2, MITOCHONDRIAL"/>
    <property type="match status" value="1"/>
</dbReference>
<name>A0AAE0GE01_9CHLO</name>
<proteinExistence type="inferred from homology"/>
<dbReference type="InterPro" id="IPR036013">
    <property type="entry name" value="Band_7/SPFH_dom_sf"/>
</dbReference>
<organism evidence="7 8">
    <name type="scientific">Cymbomonas tetramitiformis</name>
    <dbReference type="NCBI Taxonomy" id="36881"/>
    <lineage>
        <taxon>Eukaryota</taxon>
        <taxon>Viridiplantae</taxon>
        <taxon>Chlorophyta</taxon>
        <taxon>Pyramimonadophyceae</taxon>
        <taxon>Pyramimonadales</taxon>
        <taxon>Pyramimonadaceae</taxon>
        <taxon>Cymbomonas</taxon>
    </lineage>
</organism>
<dbReference type="InterPro" id="IPR001107">
    <property type="entry name" value="Band_7"/>
</dbReference>
<evidence type="ECO:0000256" key="5">
    <source>
        <dbReference type="ARBA" id="ARBA00023136"/>
    </source>
</evidence>
<evidence type="ECO:0000313" key="8">
    <source>
        <dbReference type="Proteomes" id="UP001190700"/>
    </source>
</evidence>
<dbReference type="Gene3D" id="3.30.479.30">
    <property type="entry name" value="Band 7 domain"/>
    <property type="match status" value="1"/>
</dbReference>
<keyword evidence="5" id="KW-0472">Membrane</keyword>
<reference evidence="7 8" key="1">
    <citation type="journal article" date="2015" name="Genome Biol. Evol.">
        <title>Comparative Genomics of a Bacterivorous Green Alga Reveals Evolutionary Causalities and Consequences of Phago-Mixotrophic Mode of Nutrition.</title>
        <authorList>
            <person name="Burns J.A."/>
            <person name="Paasch A."/>
            <person name="Narechania A."/>
            <person name="Kim E."/>
        </authorList>
    </citation>
    <scope>NUCLEOTIDE SEQUENCE [LARGE SCALE GENOMIC DNA]</scope>
    <source>
        <strain evidence="7 8">PLY_AMNH</strain>
    </source>
</reference>
<keyword evidence="4" id="KW-1133">Transmembrane helix</keyword>
<feature type="domain" description="Band 7" evidence="6">
    <location>
        <begin position="19"/>
        <end position="81"/>
    </location>
</feature>
<evidence type="ECO:0000313" key="7">
    <source>
        <dbReference type="EMBL" id="KAK3276195.1"/>
    </source>
</evidence>
<dbReference type="SUPFAM" id="SSF117892">
    <property type="entry name" value="Band 7/SPFH domain"/>
    <property type="match status" value="1"/>
</dbReference>
<keyword evidence="8" id="KW-1185">Reference proteome</keyword>
<comment type="caution">
    <text evidence="7">The sequence shown here is derived from an EMBL/GenBank/DDBJ whole genome shotgun (WGS) entry which is preliminary data.</text>
</comment>
<dbReference type="PRINTS" id="PR00721">
    <property type="entry name" value="STOMATIN"/>
</dbReference>
<comment type="subcellular location">
    <subcellularLocation>
        <location evidence="1">Membrane</location>
        <topology evidence="1">Single-pass membrane protein</topology>
    </subcellularLocation>
</comment>
<comment type="similarity">
    <text evidence="2">Belongs to the band 7/mec-2 family.</text>
</comment>
<evidence type="ECO:0000256" key="3">
    <source>
        <dbReference type="ARBA" id="ARBA00022692"/>
    </source>
</evidence>
<dbReference type="PANTHER" id="PTHR43327:SF10">
    <property type="entry name" value="STOMATIN-LIKE PROTEIN 2, MITOCHONDRIAL"/>
    <property type="match status" value="1"/>
</dbReference>
<dbReference type="Proteomes" id="UP001190700">
    <property type="component" value="Unassembled WGS sequence"/>
</dbReference>
<dbReference type="InterPro" id="IPR018080">
    <property type="entry name" value="Band_7/stomatin-like_CS"/>
</dbReference>
<accession>A0AAE0GE01</accession>